<proteinExistence type="predicted"/>
<accession>A0A822YSS0</accession>
<sequence length="47" mass="5618">MPKVCVPTGRTKIGEQRKILPGLKLNFLMYRYDRKHHQDHSVKQQIK</sequence>
<dbReference type="Proteomes" id="UP000607653">
    <property type="component" value="Unassembled WGS sequence"/>
</dbReference>
<evidence type="ECO:0000313" key="2">
    <source>
        <dbReference type="Proteomes" id="UP000607653"/>
    </source>
</evidence>
<dbReference type="AlphaFoldDB" id="A0A822YSS0"/>
<name>A0A822YSS0_NELNU</name>
<comment type="caution">
    <text evidence="1">The sequence shown here is derived from an EMBL/GenBank/DDBJ whole genome shotgun (WGS) entry which is preliminary data.</text>
</comment>
<dbReference type="EMBL" id="DUZY01000003">
    <property type="protein sequence ID" value="DAD33836.1"/>
    <property type="molecule type" value="Genomic_DNA"/>
</dbReference>
<gene>
    <name evidence="1" type="ORF">HUJ06_012687</name>
</gene>
<organism evidence="1 2">
    <name type="scientific">Nelumbo nucifera</name>
    <name type="common">Sacred lotus</name>
    <dbReference type="NCBI Taxonomy" id="4432"/>
    <lineage>
        <taxon>Eukaryota</taxon>
        <taxon>Viridiplantae</taxon>
        <taxon>Streptophyta</taxon>
        <taxon>Embryophyta</taxon>
        <taxon>Tracheophyta</taxon>
        <taxon>Spermatophyta</taxon>
        <taxon>Magnoliopsida</taxon>
        <taxon>Proteales</taxon>
        <taxon>Nelumbonaceae</taxon>
        <taxon>Nelumbo</taxon>
    </lineage>
</organism>
<evidence type="ECO:0000313" key="1">
    <source>
        <dbReference type="EMBL" id="DAD33836.1"/>
    </source>
</evidence>
<keyword evidence="2" id="KW-1185">Reference proteome</keyword>
<protein>
    <submittedName>
        <fullName evidence="1">Uncharacterized protein</fullName>
    </submittedName>
</protein>
<reference evidence="1 2" key="1">
    <citation type="journal article" date="2020" name="Mol. Biol. Evol.">
        <title>Distinct Expression and Methylation Patterns for Genes with Different Fates following a Single Whole-Genome Duplication in Flowering Plants.</title>
        <authorList>
            <person name="Shi T."/>
            <person name="Rahmani R.S."/>
            <person name="Gugger P.F."/>
            <person name="Wang M."/>
            <person name="Li H."/>
            <person name="Zhang Y."/>
            <person name="Li Z."/>
            <person name="Wang Q."/>
            <person name="Van de Peer Y."/>
            <person name="Marchal K."/>
            <person name="Chen J."/>
        </authorList>
    </citation>
    <scope>NUCLEOTIDE SEQUENCE [LARGE SCALE GENOMIC DNA]</scope>
    <source>
        <tissue evidence="1">Leaf</tissue>
    </source>
</reference>